<dbReference type="GO" id="GO:0016020">
    <property type="term" value="C:membrane"/>
    <property type="evidence" value="ECO:0007669"/>
    <property type="project" value="InterPro"/>
</dbReference>
<dbReference type="Proteomes" id="UP000243333">
    <property type="component" value="Unassembled WGS sequence"/>
</dbReference>
<feature type="domain" description="EamA" evidence="2">
    <location>
        <begin position="2"/>
        <end position="58"/>
    </location>
</feature>
<dbReference type="RefSeq" id="WP_093691039.1">
    <property type="nucleotide sequence ID" value="NZ_FNBU01000020.1"/>
</dbReference>
<dbReference type="OrthoDB" id="9814238at2"/>
<accession>A0A1G7MWK0</accession>
<name>A0A1G7MWK0_9FIRM</name>
<gene>
    <name evidence="3" type="ORF">SAMN05660235_02319</name>
</gene>
<dbReference type="Pfam" id="PF00892">
    <property type="entry name" value="EamA"/>
    <property type="match status" value="1"/>
</dbReference>
<dbReference type="AlphaFoldDB" id="A0A1G7MWK0"/>
<keyword evidence="4" id="KW-1185">Reference proteome</keyword>
<dbReference type="InterPro" id="IPR037185">
    <property type="entry name" value="EmrE-like"/>
</dbReference>
<dbReference type="SUPFAM" id="SSF103481">
    <property type="entry name" value="Multidrug resistance efflux transporter EmrE"/>
    <property type="match status" value="1"/>
</dbReference>
<dbReference type="EMBL" id="FNBU01000020">
    <property type="protein sequence ID" value="SDF66124.1"/>
    <property type="molecule type" value="Genomic_DNA"/>
</dbReference>
<proteinExistence type="inferred from homology"/>
<evidence type="ECO:0000313" key="4">
    <source>
        <dbReference type="Proteomes" id="UP000243333"/>
    </source>
</evidence>
<evidence type="ECO:0000256" key="1">
    <source>
        <dbReference type="ARBA" id="ARBA00007362"/>
    </source>
</evidence>
<comment type="similarity">
    <text evidence="1">Belongs to the EamA transporter family.</text>
</comment>
<organism evidence="3 4">
    <name type="scientific">Sporolituus thermophilus DSM 23256</name>
    <dbReference type="NCBI Taxonomy" id="1123285"/>
    <lineage>
        <taxon>Bacteria</taxon>
        <taxon>Bacillati</taxon>
        <taxon>Bacillota</taxon>
        <taxon>Negativicutes</taxon>
        <taxon>Selenomonadales</taxon>
        <taxon>Sporomusaceae</taxon>
        <taxon>Sporolituus</taxon>
    </lineage>
</organism>
<evidence type="ECO:0000313" key="3">
    <source>
        <dbReference type="EMBL" id="SDF66124.1"/>
    </source>
</evidence>
<protein>
    <submittedName>
        <fullName evidence="3">EamA-like transporter family protein</fullName>
    </submittedName>
</protein>
<reference evidence="4" key="1">
    <citation type="submission" date="2016-10" db="EMBL/GenBank/DDBJ databases">
        <authorList>
            <person name="Varghese N."/>
            <person name="Submissions S."/>
        </authorList>
    </citation>
    <scope>NUCLEOTIDE SEQUENCE [LARGE SCALE GENOMIC DNA]</scope>
    <source>
        <strain evidence="4">DSM 23256</strain>
    </source>
</reference>
<dbReference type="STRING" id="1123285.SAMN05660235_02319"/>
<dbReference type="InterPro" id="IPR000620">
    <property type="entry name" value="EamA_dom"/>
</dbReference>
<evidence type="ECO:0000259" key="2">
    <source>
        <dbReference type="Pfam" id="PF00892"/>
    </source>
</evidence>
<sequence>MLLMGLVHSALALGLYFTGLKSVKVQHASILSYIDPVSALLYALLIFGERPTITTMPGAHHKAPPAGGALFQEKCSRRAAS</sequence>